<sequence length="41" mass="4685">MGMAVVRYRVGHTVARSRSDHADAMVLADILRTDMHVHRRP</sequence>
<organism evidence="1 2">
    <name type="scientific">Umezawaea tangerina</name>
    <dbReference type="NCBI Taxonomy" id="84725"/>
    <lineage>
        <taxon>Bacteria</taxon>
        <taxon>Bacillati</taxon>
        <taxon>Actinomycetota</taxon>
        <taxon>Actinomycetes</taxon>
        <taxon>Pseudonocardiales</taxon>
        <taxon>Pseudonocardiaceae</taxon>
        <taxon>Umezawaea</taxon>
    </lineage>
</organism>
<keyword evidence="2" id="KW-1185">Reference proteome</keyword>
<dbReference type="Proteomes" id="UP000239494">
    <property type="component" value="Unassembled WGS sequence"/>
</dbReference>
<reference evidence="1 2" key="1">
    <citation type="submission" date="2018-03" db="EMBL/GenBank/DDBJ databases">
        <title>Genomic Encyclopedia of Archaeal and Bacterial Type Strains, Phase II (KMG-II): from individual species to whole genera.</title>
        <authorList>
            <person name="Goeker M."/>
        </authorList>
    </citation>
    <scope>NUCLEOTIDE SEQUENCE [LARGE SCALE GENOMIC DNA]</scope>
    <source>
        <strain evidence="1 2">DSM 44720</strain>
    </source>
</reference>
<evidence type="ECO:0008006" key="3">
    <source>
        <dbReference type="Google" id="ProtNLM"/>
    </source>
</evidence>
<dbReference type="AlphaFoldDB" id="A0A2T0SZF3"/>
<evidence type="ECO:0000313" key="2">
    <source>
        <dbReference type="Proteomes" id="UP000239494"/>
    </source>
</evidence>
<name>A0A2T0SZF3_9PSEU</name>
<proteinExistence type="predicted"/>
<gene>
    <name evidence="1" type="ORF">CLV43_108202</name>
</gene>
<dbReference type="EMBL" id="PVTF01000008">
    <property type="protein sequence ID" value="PRY38802.1"/>
    <property type="molecule type" value="Genomic_DNA"/>
</dbReference>
<comment type="caution">
    <text evidence="1">The sequence shown here is derived from an EMBL/GenBank/DDBJ whole genome shotgun (WGS) entry which is preliminary data.</text>
</comment>
<accession>A0A2T0SZF3</accession>
<protein>
    <recommendedName>
        <fullName evidence="3">Transposase</fullName>
    </recommendedName>
</protein>
<evidence type="ECO:0000313" key="1">
    <source>
        <dbReference type="EMBL" id="PRY38802.1"/>
    </source>
</evidence>